<gene>
    <name evidence="10" type="ORF">CCZ37_16105</name>
</gene>
<dbReference type="Gene3D" id="1.10.3730.20">
    <property type="match status" value="1"/>
</dbReference>
<keyword evidence="2" id="KW-0813">Transport</keyword>
<dbReference type="PANTHER" id="PTHR30561:SF1">
    <property type="entry name" value="MULTIDRUG TRANSPORTER EMRE"/>
    <property type="match status" value="1"/>
</dbReference>
<evidence type="ECO:0000256" key="7">
    <source>
        <dbReference type="ARBA" id="ARBA00038032"/>
    </source>
</evidence>
<evidence type="ECO:0000313" key="10">
    <source>
        <dbReference type="EMBL" id="ASU24512.1"/>
    </source>
</evidence>
<sequence length="109" mass="11818">MVYIFLILAILTEVTATLLLKASNGWEKWWFGMGAIFFYSIAGMTFAFVLKSMNVGLAYAIWSGAGIALVCVASVLIWQQKFDIYALAGVMLIALGTGLITLKSSVALQ</sequence>
<protein>
    <submittedName>
        <fullName evidence="10">QacE family quaternary ammonium compound efflux SMR transporter</fullName>
    </submittedName>
</protein>
<name>A0A223N3M7_9VIBR</name>
<feature type="transmembrane region" description="Helical" evidence="9">
    <location>
        <begin position="84"/>
        <end position="102"/>
    </location>
</feature>
<dbReference type="Pfam" id="PF00893">
    <property type="entry name" value="Multi_Drug_Res"/>
    <property type="match status" value="1"/>
</dbReference>
<keyword evidence="11" id="KW-1185">Reference proteome</keyword>
<feature type="transmembrane region" description="Helical" evidence="9">
    <location>
        <begin position="57"/>
        <end position="78"/>
    </location>
</feature>
<dbReference type="InterPro" id="IPR037185">
    <property type="entry name" value="EmrE-like"/>
</dbReference>
<dbReference type="GO" id="GO:0005886">
    <property type="term" value="C:plasma membrane"/>
    <property type="evidence" value="ECO:0007669"/>
    <property type="project" value="UniProtKB-SubCell"/>
</dbReference>
<dbReference type="AlphaFoldDB" id="A0A223N3M7"/>
<dbReference type="InterPro" id="IPR045324">
    <property type="entry name" value="Small_multidrug_res"/>
</dbReference>
<evidence type="ECO:0000256" key="9">
    <source>
        <dbReference type="SAM" id="Phobius"/>
    </source>
</evidence>
<dbReference type="KEGG" id="vqi:CCZ37_16105"/>
<keyword evidence="3" id="KW-1003">Cell membrane</keyword>
<keyword evidence="4 8" id="KW-0812">Transmembrane</keyword>
<evidence type="ECO:0000256" key="3">
    <source>
        <dbReference type="ARBA" id="ARBA00022475"/>
    </source>
</evidence>
<dbReference type="GO" id="GO:0022857">
    <property type="term" value="F:transmembrane transporter activity"/>
    <property type="evidence" value="ECO:0007669"/>
    <property type="project" value="InterPro"/>
</dbReference>
<evidence type="ECO:0000256" key="2">
    <source>
        <dbReference type="ARBA" id="ARBA00022448"/>
    </source>
</evidence>
<evidence type="ECO:0000313" key="11">
    <source>
        <dbReference type="Proteomes" id="UP000215148"/>
    </source>
</evidence>
<evidence type="ECO:0000256" key="5">
    <source>
        <dbReference type="ARBA" id="ARBA00022989"/>
    </source>
</evidence>
<keyword evidence="6 9" id="KW-0472">Membrane</keyword>
<evidence type="ECO:0000256" key="8">
    <source>
        <dbReference type="RuleBase" id="RU003942"/>
    </source>
</evidence>
<organism evidence="10 11">
    <name type="scientific">Vibrio qinghaiensis</name>
    <dbReference type="NCBI Taxonomy" id="2025808"/>
    <lineage>
        <taxon>Bacteria</taxon>
        <taxon>Pseudomonadati</taxon>
        <taxon>Pseudomonadota</taxon>
        <taxon>Gammaproteobacteria</taxon>
        <taxon>Vibrionales</taxon>
        <taxon>Vibrionaceae</taxon>
        <taxon>Vibrio</taxon>
    </lineage>
</organism>
<comment type="subcellular location">
    <subcellularLocation>
        <location evidence="1 8">Cell membrane</location>
        <topology evidence="1 8">Multi-pass membrane protein</topology>
    </subcellularLocation>
</comment>
<dbReference type="PANTHER" id="PTHR30561">
    <property type="entry name" value="SMR FAMILY PROTON-DEPENDENT DRUG EFFLUX TRANSPORTER SUGE"/>
    <property type="match status" value="1"/>
</dbReference>
<evidence type="ECO:0000256" key="6">
    <source>
        <dbReference type="ARBA" id="ARBA00023136"/>
    </source>
</evidence>
<dbReference type="SUPFAM" id="SSF103481">
    <property type="entry name" value="Multidrug resistance efflux transporter EmrE"/>
    <property type="match status" value="1"/>
</dbReference>
<reference evidence="10 11" key="1">
    <citation type="submission" date="2017-08" db="EMBL/GenBank/DDBJ databases">
        <title>The Vibrio qinghaiensis sp.-Q67 is a luminous bacteria isolated firstly from Qinghai lake, Qinghai province, China, which has been proved to be very sensitive to detect environmental and food pollutants. Therefore, complete genome analysis of V. qinghaiensis sp.-Q67 highlights the potential application of this strain on detection of hazards in the contaminated environments.</title>
        <authorList>
            <person name="Gong L."/>
        </authorList>
    </citation>
    <scope>NUCLEOTIDE SEQUENCE [LARGE SCALE GENOMIC DNA]</scope>
    <source>
        <strain evidence="10 11">Q67</strain>
    </source>
</reference>
<accession>A0A223N3M7</accession>
<feature type="transmembrane region" description="Helical" evidence="9">
    <location>
        <begin position="29"/>
        <end position="50"/>
    </location>
</feature>
<dbReference type="InterPro" id="IPR000390">
    <property type="entry name" value="Small_drug/metabolite_transptr"/>
</dbReference>
<keyword evidence="5 9" id="KW-1133">Transmembrane helix</keyword>
<comment type="similarity">
    <text evidence="7 8">Belongs to the drug/metabolite transporter (DMT) superfamily. Small multidrug resistance (SMR) (TC 2.A.7.1) family.</text>
</comment>
<proteinExistence type="inferred from homology"/>
<dbReference type="EMBL" id="CP022742">
    <property type="protein sequence ID" value="ASU24512.1"/>
    <property type="molecule type" value="Genomic_DNA"/>
</dbReference>
<evidence type="ECO:0000256" key="4">
    <source>
        <dbReference type="ARBA" id="ARBA00022692"/>
    </source>
</evidence>
<dbReference type="Proteomes" id="UP000215148">
    <property type="component" value="Chromosome 2"/>
</dbReference>
<evidence type="ECO:0000256" key="1">
    <source>
        <dbReference type="ARBA" id="ARBA00004651"/>
    </source>
</evidence>